<sequence length="147" mass="15803">MARLATHIEGQRGPPLPSQPPSSSLRWILGTMLAITLPFAGNKGGPLLEFKRDVDSVVETVEEVVEIVEKVAEMVDKVAENVSEGLPAAGKLKKVVDIVEHVAEKTAKDAQIIGNAIDKFQEVEEKVENVVETLGDQANAQPKKAKG</sequence>
<dbReference type="Proteomes" id="UP001153555">
    <property type="component" value="Unassembled WGS sequence"/>
</dbReference>
<evidence type="ECO:0000256" key="1">
    <source>
        <dbReference type="SAM" id="MobiDB-lite"/>
    </source>
</evidence>
<keyword evidence="3" id="KW-1185">Reference proteome</keyword>
<dbReference type="PANTHER" id="PTHR33735:SF14">
    <property type="entry name" value="PHAGE CAPSID SCAFFOLDING PROTEIN (GPO) SERINE PEPTIDASE"/>
    <property type="match status" value="1"/>
</dbReference>
<reference evidence="2" key="1">
    <citation type="submission" date="2019-12" db="EMBL/GenBank/DDBJ databases">
        <authorList>
            <person name="Scholes J."/>
        </authorList>
    </citation>
    <scope>NUCLEOTIDE SEQUENCE</scope>
</reference>
<comment type="caution">
    <text evidence="2">The sequence shown here is derived from an EMBL/GenBank/DDBJ whole genome shotgun (WGS) entry which is preliminary data.</text>
</comment>
<evidence type="ECO:0000313" key="3">
    <source>
        <dbReference type="Proteomes" id="UP001153555"/>
    </source>
</evidence>
<feature type="region of interest" description="Disordered" evidence="1">
    <location>
        <begin position="1"/>
        <end position="22"/>
    </location>
</feature>
<dbReference type="EMBL" id="CACSLK010027832">
    <property type="protein sequence ID" value="CAA0831675.1"/>
    <property type="molecule type" value="Genomic_DNA"/>
</dbReference>
<accession>A0A9N7RJ69</accession>
<organism evidence="2 3">
    <name type="scientific">Striga hermonthica</name>
    <name type="common">Purple witchweed</name>
    <name type="synonym">Buchnera hermonthica</name>
    <dbReference type="NCBI Taxonomy" id="68872"/>
    <lineage>
        <taxon>Eukaryota</taxon>
        <taxon>Viridiplantae</taxon>
        <taxon>Streptophyta</taxon>
        <taxon>Embryophyta</taxon>
        <taxon>Tracheophyta</taxon>
        <taxon>Spermatophyta</taxon>
        <taxon>Magnoliopsida</taxon>
        <taxon>eudicotyledons</taxon>
        <taxon>Gunneridae</taxon>
        <taxon>Pentapetalae</taxon>
        <taxon>asterids</taxon>
        <taxon>lamiids</taxon>
        <taxon>Lamiales</taxon>
        <taxon>Orobanchaceae</taxon>
        <taxon>Buchnereae</taxon>
        <taxon>Striga</taxon>
    </lineage>
</organism>
<proteinExistence type="predicted"/>
<gene>
    <name evidence="2" type="ORF">SHERM_27020</name>
</gene>
<dbReference type="SUPFAM" id="SSF58104">
    <property type="entry name" value="Methyl-accepting chemotaxis protein (MCP) signaling domain"/>
    <property type="match status" value="1"/>
</dbReference>
<protein>
    <submittedName>
        <fullName evidence="2">Uncharacterized protein</fullName>
    </submittedName>
</protein>
<dbReference type="AlphaFoldDB" id="A0A9N7RJ69"/>
<dbReference type="PANTHER" id="PTHR33735">
    <property type="entry name" value="EXPRESSED PROTEIN"/>
    <property type="match status" value="1"/>
</dbReference>
<name>A0A9N7RJ69_STRHE</name>
<dbReference type="OrthoDB" id="1927611at2759"/>
<dbReference type="Gene3D" id="1.10.287.950">
    <property type="entry name" value="Methyl-accepting chemotaxis protein"/>
    <property type="match status" value="1"/>
</dbReference>
<evidence type="ECO:0000313" key="2">
    <source>
        <dbReference type="EMBL" id="CAA0831675.1"/>
    </source>
</evidence>